<keyword evidence="2" id="KW-1185">Reference proteome</keyword>
<sequence>MTERRLPSAAFSLQMNGGAVSGTAWAESTRLNRDDRATATTRGLEERVWAEEDEDRKKEKQEVGVWLQVKAKGGST</sequence>
<dbReference type="AlphaFoldDB" id="A0AA40BLI7"/>
<name>A0AA40BLI7_9PEZI</name>
<protein>
    <submittedName>
        <fullName evidence="1">Uncharacterized protein</fullName>
    </submittedName>
</protein>
<organism evidence="1 2">
    <name type="scientific">Apiosordaria backusii</name>
    <dbReference type="NCBI Taxonomy" id="314023"/>
    <lineage>
        <taxon>Eukaryota</taxon>
        <taxon>Fungi</taxon>
        <taxon>Dikarya</taxon>
        <taxon>Ascomycota</taxon>
        <taxon>Pezizomycotina</taxon>
        <taxon>Sordariomycetes</taxon>
        <taxon>Sordariomycetidae</taxon>
        <taxon>Sordariales</taxon>
        <taxon>Lasiosphaeriaceae</taxon>
        <taxon>Apiosordaria</taxon>
    </lineage>
</organism>
<dbReference type="EMBL" id="JAUKTV010000006">
    <property type="protein sequence ID" value="KAK0736440.1"/>
    <property type="molecule type" value="Genomic_DNA"/>
</dbReference>
<gene>
    <name evidence="1" type="ORF">B0T21DRAFT_411620</name>
</gene>
<evidence type="ECO:0000313" key="1">
    <source>
        <dbReference type="EMBL" id="KAK0736440.1"/>
    </source>
</evidence>
<reference evidence="1" key="1">
    <citation type="submission" date="2023-06" db="EMBL/GenBank/DDBJ databases">
        <title>Genome-scale phylogeny and comparative genomics of the fungal order Sordariales.</title>
        <authorList>
            <consortium name="Lawrence Berkeley National Laboratory"/>
            <person name="Hensen N."/>
            <person name="Bonometti L."/>
            <person name="Westerberg I."/>
            <person name="Brannstrom I.O."/>
            <person name="Guillou S."/>
            <person name="Cros-Aarteil S."/>
            <person name="Calhoun S."/>
            <person name="Haridas S."/>
            <person name="Kuo A."/>
            <person name="Mondo S."/>
            <person name="Pangilinan J."/>
            <person name="Riley R."/>
            <person name="Labutti K."/>
            <person name="Andreopoulos B."/>
            <person name="Lipzen A."/>
            <person name="Chen C."/>
            <person name="Yanf M."/>
            <person name="Daum C."/>
            <person name="Ng V."/>
            <person name="Clum A."/>
            <person name="Steindorff A."/>
            <person name="Ohm R."/>
            <person name="Martin F."/>
            <person name="Silar P."/>
            <person name="Natvig D."/>
            <person name="Lalanne C."/>
            <person name="Gautier V."/>
            <person name="Ament-Velasquez S.L."/>
            <person name="Kruys A."/>
            <person name="Hutchinson M.I."/>
            <person name="Powell A.J."/>
            <person name="Barry K."/>
            <person name="Miller A.N."/>
            <person name="Grigoriev I.V."/>
            <person name="Debuchy R."/>
            <person name="Gladieux P."/>
            <person name="Thoren M.H."/>
            <person name="Johannesson H."/>
        </authorList>
    </citation>
    <scope>NUCLEOTIDE SEQUENCE</scope>
    <source>
        <strain evidence="1">CBS 540.89</strain>
    </source>
</reference>
<evidence type="ECO:0000313" key="2">
    <source>
        <dbReference type="Proteomes" id="UP001172159"/>
    </source>
</evidence>
<comment type="caution">
    <text evidence="1">The sequence shown here is derived from an EMBL/GenBank/DDBJ whole genome shotgun (WGS) entry which is preliminary data.</text>
</comment>
<dbReference type="Proteomes" id="UP001172159">
    <property type="component" value="Unassembled WGS sequence"/>
</dbReference>
<proteinExistence type="predicted"/>
<accession>A0AA40BLI7</accession>